<dbReference type="CDD" id="cd01949">
    <property type="entry name" value="GGDEF"/>
    <property type="match status" value="1"/>
</dbReference>
<reference evidence="3" key="1">
    <citation type="journal article" date="2020" name="mSystems">
        <title>Genome- and Community-Level Interaction Insights into Carbon Utilization and Element Cycling Functions of Hydrothermarchaeota in Hydrothermal Sediment.</title>
        <authorList>
            <person name="Zhou Z."/>
            <person name="Liu Y."/>
            <person name="Xu W."/>
            <person name="Pan J."/>
            <person name="Luo Z.H."/>
            <person name="Li M."/>
        </authorList>
    </citation>
    <scope>NUCLEOTIDE SEQUENCE [LARGE SCALE GENOMIC DNA]</scope>
    <source>
        <strain evidence="3">HyVt-483</strain>
    </source>
</reference>
<dbReference type="InterPro" id="IPR029787">
    <property type="entry name" value="Nucleotide_cyclase"/>
</dbReference>
<dbReference type="SMART" id="SM00052">
    <property type="entry name" value="EAL"/>
    <property type="match status" value="1"/>
</dbReference>
<dbReference type="InterPro" id="IPR043128">
    <property type="entry name" value="Rev_trsase/Diguanyl_cyclase"/>
</dbReference>
<dbReference type="SUPFAM" id="SSF141868">
    <property type="entry name" value="EAL domain-like"/>
    <property type="match status" value="1"/>
</dbReference>
<dbReference type="NCBIfam" id="TIGR00254">
    <property type="entry name" value="GGDEF"/>
    <property type="match status" value="1"/>
</dbReference>
<dbReference type="Pfam" id="PF00990">
    <property type="entry name" value="GGDEF"/>
    <property type="match status" value="1"/>
</dbReference>
<evidence type="ECO:0000259" key="2">
    <source>
        <dbReference type="PROSITE" id="PS50887"/>
    </source>
</evidence>
<feature type="domain" description="EAL" evidence="1">
    <location>
        <begin position="369"/>
        <end position="623"/>
    </location>
</feature>
<organism evidence="3">
    <name type="scientific">Thermosulfurimonas dismutans</name>
    <dbReference type="NCBI Taxonomy" id="999894"/>
    <lineage>
        <taxon>Bacteria</taxon>
        <taxon>Pseudomonadati</taxon>
        <taxon>Thermodesulfobacteriota</taxon>
        <taxon>Thermodesulfobacteria</taxon>
        <taxon>Thermodesulfobacteriales</taxon>
        <taxon>Thermodesulfobacteriaceae</taxon>
        <taxon>Thermosulfurimonas</taxon>
    </lineage>
</organism>
<dbReference type="InterPro" id="IPR050706">
    <property type="entry name" value="Cyclic-di-GMP_PDE-like"/>
</dbReference>
<dbReference type="Proteomes" id="UP000886043">
    <property type="component" value="Unassembled WGS sequence"/>
</dbReference>
<sequence>KSLARQWQEEYGPQALERCIQACHRRARQFLAESRQRSDCLDRIVHLYFLLYQTVLLSRHASSREEFLQGLARLLFQSPGVRAILVKLEDQTLAYPEEASSLAYRFPSRYLNDPEWTCQARILSPGELPEPFPLQSGPLGVAKWILLPLMLRGWVSGILLVGTSQKVFSDWERVLLLEDFPEQINTSLEIIQEKRLEEGPLFDPLTGLPLEGYFLVLTEQRLREARSRGQRLLMLAIGVDRMVHVNQAFGFRTGDELLRILAERLKNFADSSGEIARGRSETFYLLVPEPRDLSDYLERLKGALSGPVDLGRFLLEVTLSVGVARFPQDATSPGSLLRRARTALHEAKRLGGNRVAFFSEDLHRRARTFLTLLPRLRKALRHKEFVVFCQPRLDLREGRICGGEILVRWQDPERGLIPPGEFIWVLEESGLISELGLWVAEETCRILLDLPREMFVALNLSFNVSPRQLWGANFVPRFLDILRRYRLCPTRIKIEITESIFIEHTEEITEELRKIARAGVRVVLDDFGTGYSSLHYLSRLPVHDIKIDQSFVQGLPHSESHLEIVKAIIALARALGKRVVAEGVETVEQLRCLQRLGVDEVQGFLFAPPVPWERFRQWLDIFPEEWKTYLQASSREVEDQGNL</sequence>
<dbReference type="PANTHER" id="PTHR33121">
    <property type="entry name" value="CYCLIC DI-GMP PHOSPHODIESTERASE PDEF"/>
    <property type="match status" value="1"/>
</dbReference>
<gene>
    <name evidence="3" type="ORF">ENJ40_04900</name>
</gene>
<dbReference type="Pfam" id="PF00563">
    <property type="entry name" value="EAL"/>
    <property type="match status" value="1"/>
</dbReference>
<comment type="caution">
    <text evidence="3">The sequence shown here is derived from an EMBL/GenBank/DDBJ whole genome shotgun (WGS) entry which is preliminary data.</text>
</comment>
<evidence type="ECO:0000259" key="1">
    <source>
        <dbReference type="PROSITE" id="PS50883"/>
    </source>
</evidence>
<proteinExistence type="predicted"/>
<dbReference type="GO" id="GO:0071111">
    <property type="term" value="F:cyclic-guanylate-specific phosphodiesterase activity"/>
    <property type="evidence" value="ECO:0007669"/>
    <property type="project" value="InterPro"/>
</dbReference>
<name>A0A7C3GER7_9BACT</name>
<protein>
    <submittedName>
        <fullName evidence="3">Bifunctional diguanylate cyclase/phosphodiesterase</fullName>
    </submittedName>
</protein>
<dbReference type="InterPro" id="IPR035919">
    <property type="entry name" value="EAL_sf"/>
</dbReference>
<dbReference type="Gene3D" id="3.30.70.270">
    <property type="match status" value="1"/>
</dbReference>
<dbReference type="SMART" id="SM00267">
    <property type="entry name" value="GGDEF"/>
    <property type="match status" value="1"/>
</dbReference>
<accession>A0A7C3GER7</accession>
<dbReference type="EMBL" id="DRMH01000063">
    <property type="protein sequence ID" value="HFC97778.1"/>
    <property type="molecule type" value="Genomic_DNA"/>
</dbReference>
<dbReference type="CDD" id="cd01948">
    <property type="entry name" value="EAL"/>
    <property type="match status" value="1"/>
</dbReference>
<dbReference type="SUPFAM" id="SSF55073">
    <property type="entry name" value="Nucleotide cyclase"/>
    <property type="match status" value="1"/>
</dbReference>
<evidence type="ECO:0000313" key="3">
    <source>
        <dbReference type="EMBL" id="HFC97778.1"/>
    </source>
</evidence>
<feature type="non-terminal residue" evidence="3">
    <location>
        <position position="1"/>
    </location>
</feature>
<dbReference type="Gene3D" id="3.20.20.450">
    <property type="entry name" value="EAL domain"/>
    <property type="match status" value="1"/>
</dbReference>
<dbReference type="InterPro" id="IPR001633">
    <property type="entry name" value="EAL_dom"/>
</dbReference>
<feature type="domain" description="GGDEF" evidence="2">
    <location>
        <begin position="230"/>
        <end position="360"/>
    </location>
</feature>
<dbReference type="InterPro" id="IPR000160">
    <property type="entry name" value="GGDEF_dom"/>
</dbReference>
<dbReference type="PROSITE" id="PS50887">
    <property type="entry name" value="GGDEF"/>
    <property type="match status" value="1"/>
</dbReference>
<dbReference type="AlphaFoldDB" id="A0A7C3GER7"/>
<dbReference type="PANTHER" id="PTHR33121:SF70">
    <property type="entry name" value="SIGNALING PROTEIN YKOW"/>
    <property type="match status" value="1"/>
</dbReference>
<dbReference type="PROSITE" id="PS50883">
    <property type="entry name" value="EAL"/>
    <property type="match status" value="1"/>
</dbReference>